<evidence type="ECO:0000256" key="1">
    <source>
        <dbReference type="SAM" id="MobiDB-lite"/>
    </source>
</evidence>
<evidence type="ECO:0000313" key="4">
    <source>
        <dbReference type="Proteomes" id="UP000799424"/>
    </source>
</evidence>
<dbReference type="AlphaFoldDB" id="A0A6A6ZNW6"/>
<name>A0A6A6ZNW6_9PLEO</name>
<evidence type="ECO:0000313" key="3">
    <source>
        <dbReference type="EMBL" id="KAF2821957.1"/>
    </source>
</evidence>
<feature type="compositionally biased region" description="Basic and acidic residues" evidence="1">
    <location>
        <begin position="102"/>
        <end position="111"/>
    </location>
</feature>
<dbReference type="EMBL" id="MU006235">
    <property type="protein sequence ID" value="KAF2821957.1"/>
    <property type="molecule type" value="Genomic_DNA"/>
</dbReference>
<proteinExistence type="predicted"/>
<dbReference type="Pfam" id="PF08699">
    <property type="entry name" value="ArgoL1"/>
    <property type="match status" value="1"/>
</dbReference>
<protein>
    <recommendedName>
        <fullName evidence="2">Argonaute linker 1 domain-containing protein</fullName>
    </recommendedName>
</protein>
<feature type="region of interest" description="Disordered" evidence="1">
    <location>
        <begin position="102"/>
        <end position="138"/>
    </location>
</feature>
<evidence type="ECO:0000259" key="2">
    <source>
        <dbReference type="Pfam" id="PF08699"/>
    </source>
</evidence>
<organism evidence="3 4">
    <name type="scientific">Ophiobolus disseminans</name>
    <dbReference type="NCBI Taxonomy" id="1469910"/>
    <lineage>
        <taxon>Eukaryota</taxon>
        <taxon>Fungi</taxon>
        <taxon>Dikarya</taxon>
        <taxon>Ascomycota</taxon>
        <taxon>Pezizomycotina</taxon>
        <taxon>Dothideomycetes</taxon>
        <taxon>Pleosporomycetidae</taxon>
        <taxon>Pleosporales</taxon>
        <taxon>Pleosporineae</taxon>
        <taxon>Phaeosphaeriaceae</taxon>
        <taxon>Ophiobolus</taxon>
    </lineage>
</organism>
<feature type="compositionally biased region" description="Basic residues" evidence="1">
    <location>
        <begin position="1"/>
        <end position="13"/>
    </location>
</feature>
<accession>A0A6A6ZNW6</accession>
<dbReference type="Proteomes" id="UP000799424">
    <property type="component" value="Unassembled WGS sequence"/>
</dbReference>
<sequence>MEGVPKTKRKGKKPATAQAKKTPQDGFTVEQLIQMENKMDLKECLLCGDVHPEKDGKQGASGWRCLKAAQTGPMAPQSWIGRTFDKPLWPYARTYVDELQKADSLPDRSATDDSSFQATLGDESEAAAGDSTQNTPIGDASAYIVTDQDKDQAQADMQAKLSAMQSEHDMVPCEFPRHHGSCNAIEDATETDMATNFYKIDIDDNENTRFHEYKILDLPLGQNNRKVKKVVDNMIEHVDLLRNKSSFATDDMSTIISWKQLHTTVDSDGIVATYNVPDGNRRDGTPLTRSLRLKHLREIDFAHLRKYVSGGMSNPKLWDSSVEVMALNIMISKCLKANRVIRLGANKFFIVNKEVYLSGSLRTMHGYFYTIKALGGGILLNVNYDTSAFYTAQSVSGFLNDTTTFRDEYQRRSALNALRVRINYGRDQTKEDRDRDLADPEGREKTIQGTSGFMKLEELEFNKRRDNGNEKSWKVLQYLEDTKTPAESEVLVKDVFEFLDIADSPGSSAEKAIEYAAEKLK</sequence>
<keyword evidence="4" id="KW-1185">Reference proteome</keyword>
<feature type="region of interest" description="Disordered" evidence="1">
    <location>
        <begin position="1"/>
        <end position="25"/>
    </location>
</feature>
<feature type="domain" description="Argonaute linker 1" evidence="2">
    <location>
        <begin position="346"/>
        <end position="390"/>
    </location>
</feature>
<dbReference type="PANTHER" id="PTHR22891">
    <property type="entry name" value="EUKARYOTIC TRANSLATION INITIATION FACTOR 2C"/>
    <property type="match status" value="1"/>
</dbReference>
<dbReference type="InterPro" id="IPR014811">
    <property type="entry name" value="ArgoL1"/>
</dbReference>
<gene>
    <name evidence="3" type="ORF">CC86DRAFT_410351</name>
</gene>
<reference evidence="3" key="1">
    <citation type="journal article" date="2020" name="Stud. Mycol.">
        <title>101 Dothideomycetes genomes: a test case for predicting lifestyles and emergence of pathogens.</title>
        <authorList>
            <person name="Haridas S."/>
            <person name="Albert R."/>
            <person name="Binder M."/>
            <person name="Bloem J."/>
            <person name="Labutti K."/>
            <person name="Salamov A."/>
            <person name="Andreopoulos B."/>
            <person name="Baker S."/>
            <person name="Barry K."/>
            <person name="Bills G."/>
            <person name="Bluhm B."/>
            <person name="Cannon C."/>
            <person name="Castanera R."/>
            <person name="Culley D."/>
            <person name="Daum C."/>
            <person name="Ezra D."/>
            <person name="Gonzalez J."/>
            <person name="Henrissat B."/>
            <person name="Kuo A."/>
            <person name="Liang C."/>
            <person name="Lipzen A."/>
            <person name="Lutzoni F."/>
            <person name="Magnuson J."/>
            <person name="Mondo S."/>
            <person name="Nolan M."/>
            <person name="Ohm R."/>
            <person name="Pangilinan J."/>
            <person name="Park H.-J."/>
            <person name="Ramirez L."/>
            <person name="Alfaro M."/>
            <person name="Sun H."/>
            <person name="Tritt A."/>
            <person name="Yoshinaga Y."/>
            <person name="Zwiers L.-H."/>
            <person name="Turgeon B."/>
            <person name="Goodwin S."/>
            <person name="Spatafora J."/>
            <person name="Crous P."/>
            <person name="Grigoriev I."/>
        </authorList>
    </citation>
    <scope>NUCLEOTIDE SEQUENCE</scope>
    <source>
        <strain evidence="3">CBS 113818</strain>
    </source>
</reference>